<dbReference type="Gene3D" id="3.40.30.10">
    <property type="entry name" value="Glutaredoxin"/>
    <property type="match status" value="1"/>
</dbReference>
<comment type="caution">
    <text evidence="3">The sequence shown here is derived from an EMBL/GenBank/DDBJ whole genome shotgun (WGS) entry which is preliminary data.</text>
</comment>
<evidence type="ECO:0000313" key="4">
    <source>
        <dbReference type="Proteomes" id="UP000011991"/>
    </source>
</evidence>
<sequence length="192" mass="21034">MMIPRVSCGAACLMFLAAISSNVSADDGPSQPLANGAKAVNFELPVVGSKNFIELQEEYKKGPVVVIVLRGYPGYQCPLCSKQVNSLANRAKALAQEASRVILVYPGEASLLQRHAEEFMGSRTLPAPLVMVRDDAMEMVTQWGLRWDSPRETAYPATYVIDTNGRVAWSKVSNSQAGRTTVEEIMKELRKL</sequence>
<dbReference type="Pfam" id="PF08534">
    <property type="entry name" value="Redoxin"/>
    <property type="match status" value="1"/>
</dbReference>
<gene>
    <name evidence="3" type="ORF">RMSM_07630</name>
</gene>
<reference evidence="3 4" key="1">
    <citation type="journal article" date="2013" name="Mar. Genomics">
        <title>Expression of sulfatases in Rhodopirellula baltica and the diversity of sulfatases in the genus Rhodopirellula.</title>
        <authorList>
            <person name="Wegner C.E."/>
            <person name="Richter-Heitmann T."/>
            <person name="Klindworth A."/>
            <person name="Klockow C."/>
            <person name="Richter M."/>
            <person name="Achstetter T."/>
            <person name="Glockner F.O."/>
            <person name="Harder J."/>
        </authorList>
    </citation>
    <scope>NUCLEOTIDE SEQUENCE [LARGE SCALE GENOMIC DNA]</scope>
    <source>
        <strain evidence="3 4">SM1</strain>
    </source>
</reference>
<evidence type="ECO:0000313" key="3">
    <source>
        <dbReference type="EMBL" id="EMI15452.1"/>
    </source>
</evidence>
<dbReference type="PATRIC" id="fig|1265738.3.peg.7621"/>
<dbReference type="GO" id="GO:0016491">
    <property type="term" value="F:oxidoreductase activity"/>
    <property type="evidence" value="ECO:0007669"/>
    <property type="project" value="InterPro"/>
</dbReference>
<dbReference type="PROSITE" id="PS51352">
    <property type="entry name" value="THIOREDOXIN_2"/>
    <property type="match status" value="1"/>
</dbReference>
<evidence type="ECO:0000259" key="2">
    <source>
        <dbReference type="PROSITE" id="PS51352"/>
    </source>
</evidence>
<dbReference type="InterPro" id="IPR036249">
    <property type="entry name" value="Thioredoxin-like_sf"/>
</dbReference>
<dbReference type="OrthoDB" id="279898at2"/>
<dbReference type="AlphaFoldDB" id="M5RJA2"/>
<dbReference type="RefSeq" id="WP_008709178.1">
    <property type="nucleotide sequence ID" value="NZ_ANOG01001087.1"/>
</dbReference>
<name>M5RJA2_9BACT</name>
<dbReference type="InterPro" id="IPR013766">
    <property type="entry name" value="Thioredoxin_domain"/>
</dbReference>
<feature type="domain" description="Thioredoxin" evidence="2">
    <location>
        <begin position="33"/>
        <end position="192"/>
    </location>
</feature>
<keyword evidence="1" id="KW-0732">Signal</keyword>
<keyword evidence="4" id="KW-1185">Reference proteome</keyword>
<organism evidence="3 4">
    <name type="scientific">Rhodopirellula maiorica SM1</name>
    <dbReference type="NCBI Taxonomy" id="1265738"/>
    <lineage>
        <taxon>Bacteria</taxon>
        <taxon>Pseudomonadati</taxon>
        <taxon>Planctomycetota</taxon>
        <taxon>Planctomycetia</taxon>
        <taxon>Pirellulales</taxon>
        <taxon>Pirellulaceae</taxon>
        <taxon>Novipirellula</taxon>
    </lineage>
</organism>
<protein>
    <submittedName>
        <fullName evidence="3">Bacterioferritin comigratory protein (Bcp)</fullName>
    </submittedName>
</protein>
<dbReference type="EMBL" id="ANOG01001087">
    <property type="protein sequence ID" value="EMI15452.1"/>
    <property type="molecule type" value="Genomic_DNA"/>
</dbReference>
<feature type="signal peptide" evidence="1">
    <location>
        <begin position="1"/>
        <end position="25"/>
    </location>
</feature>
<evidence type="ECO:0000256" key="1">
    <source>
        <dbReference type="SAM" id="SignalP"/>
    </source>
</evidence>
<dbReference type="Proteomes" id="UP000011991">
    <property type="component" value="Unassembled WGS sequence"/>
</dbReference>
<feature type="chain" id="PRO_5004070746" evidence="1">
    <location>
        <begin position="26"/>
        <end position="192"/>
    </location>
</feature>
<accession>M5RJA2</accession>
<dbReference type="InterPro" id="IPR013740">
    <property type="entry name" value="Redoxin"/>
</dbReference>
<dbReference type="SUPFAM" id="SSF52833">
    <property type="entry name" value="Thioredoxin-like"/>
    <property type="match status" value="1"/>
</dbReference>
<proteinExistence type="predicted"/>